<dbReference type="GO" id="GO:0009055">
    <property type="term" value="F:electron transfer activity"/>
    <property type="evidence" value="ECO:0007669"/>
    <property type="project" value="InterPro"/>
</dbReference>
<dbReference type="InterPro" id="IPR036909">
    <property type="entry name" value="Cyt_c-like_dom_sf"/>
</dbReference>
<evidence type="ECO:0000313" key="10">
    <source>
        <dbReference type="Proteomes" id="UP001302429"/>
    </source>
</evidence>
<evidence type="ECO:0000256" key="4">
    <source>
        <dbReference type="ARBA" id="ARBA00022982"/>
    </source>
</evidence>
<dbReference type="EMBL" id="CP136594">
    <property type="protein sequence ID" value="WOE76225.1"/>
    <property type="molecule type" value="Genomic_DNA"/>
</dbReference>
<dbReference type="PROSITE" id="PS51007">
    <property type="entry name" value="CYTC"/>
    <property type="match status" value="1"/>
</dbReference>
<proteinExistence type="predicted"/>
<keyword evidence="10" id="KW-1185">Reference proteome</keyword>
<keyword evidence="1" id="KW-0813">Transport</keyword>
<dbReference type="KEGG" id="acoa:RB602_05805"/>
<dbReference type="InterPro" id="IPR009056">
    <property type="entry name" value="Cyt_c-like_dom"/>
</dbReference>
<dbReference type="PRINTS" id="PR00604">
    <property type="entry name" value="CYTCHRMECIAB"/>
</dbReference>
<keyword evidence="2 6" id="KW-0349">Heme</keyword>
<feature type="compositionally biased region" description="Acidic residues" evidence="7">
    <location>
        <begin position="183"/>
        <end position="220"/>
    </location>
</feature>
<protein>
    <submittedName>
        <fullName evidence="9">Cytochrome c family protein</fullName>
    </submittedName>
</protein>
<reference evidence="9 10" key="1">
    <citation type="submission" date="2023-10" db="EMBL/GenBank/DDBJ databases">
        <title>Complete genome sequence of a Sphingomonadaceae bacterium.</title>
        <authorList>
            <person name="Yan C."/>
        </authorList>
    </citation>
    <scope>NUCLEOTIDE SEQUENCE [LARGE SCALE GENOMIC DNA]</scope>
    <source>
        <strain evidence="9 10">SCSIO 66989</strain>
    </source>
</reference>
<evidence type="ECO:0000256" key="6">
    <source>
        <dbReference type="PROSITE-ProRule" id="PRU00433"/>
    </source>
</evidence>
<evidence type="ECO:0000256" key="1">
    <source>
        <dbReference type="ARBA" id="ARBA00022448"/>
    </source>
</evidence>
<dbReference type="SUPFAM" id="SSF46626">
    <property type="entry name" value="Cytochrome c"/>
    <property type="match status" value="1"/>
</dbReference>
<organism evidence="9 10">
    <name type="scientific">Alterisphingorhabdus coralli</name>
    <dbReference type="NCBI Taxonomy" id="3071408"/>
    <lineage>
        <taxon>Bacteria</taxon>
        <taxon>Pseudomonadati</taxon>
        <taxon>Pseudomonadota</taxon>
        <taxon>Alphaproteobacteria</taxon>
        <taxon>Sphingomonadales</taxon>
        <taxon>Sphingomonadaceae</taxon>
        <taxon>Alterisphingorhabdus (ex Yan et al. 2024)</taxon>
    </lineage>
</organism>
<evidence type="ECO:0000256" key="5">
    <source>
        <dbReference type="ARBA" id="ARBA00023004"/>
    </source>
</evidence>
<keyword evidence="4" id="KW-0249">Electron transport</keyword>
<dbReference type="AlphaFoldDB" id="A0AA97FBX2"/>
<dbReference type="Pfam" id="PF00034">
    <property type="entry name" value="Cytochrom_C"/>
    <property type="match status" value="1"/>
</dbReference>
<dbReference type="Gene3D" id="1.10.760.10">
    <property type="entry name" value="Cytochrome c-like domain"/>
    <property type="match status" value="1"/>
</dbReference>
<evidence type="ECO:0000256" key="2">
    <source>
        <dbReference type="ARBA" id="ARBA00022617"/>
    </source>
</evidence>
<dbReference type="GO" id="GO:0020037">
    <property type="term" value="F:heme binding"/>
    <property type="evidence" value="ECO:0007669"/>
    <property type="project" value="InterPro"/>
</dbReference>
<keyword evidence="5 6" id="KW-0408">Iron</keyword>
<feature type="domain" description="Cytochrome c" evidence="8">
    <location>
        <begin position="68"/>
        <end position="168"/>
    </location>
</feature>
<gene>
    <name evidence="9" type="ORF">RB602_05805</name>
</gene>
<dbReference type="RefSeq" id="WP_317083778.1">
    <property type="nucleotide sequence ID" value="NZ_CP136594.1"/>
</dbReference>
<name>A0AA97FBX2_9SPHN</name>
<evidence type="ECO:0000313" key="9">
    <source>
        <dbReference type="EMBL" id="WOE76225.1"/>
    </source>
</evidence>
<keyword evidence="3 6" id="KW-0479">Metal-binding</keyword>
<dbReference type="InterPro" id="IPR002327">
    <property type="entry name" value="Cyt_c_1A/1B"/>
</dbReference>
<evidence type="ECO:0000256" key="3">
    <source>
        <dbReference type="ARBA" id="ARBA00022723"/>
    </source>
</evidence>
<sequence length="220" mass="21839">MDGTNNTIAGWVLAGAATALGLSIVSGKYYHAGSPEAPEEPGFFVEGGGSDGGAEVAAVDIGTLMAAADADAGAKVFAKCTSCHSIEKGGANGIGPNLYGVMGKGHGAVAGFAYSEAISGISEPWGFENMSAWLKSPRRYADGTKMTFAGLGNDEDRANVIAYLNQNSDSPLPLPAPAAPAAEGEEGEAAAEGEEPAAEGEGEAAAEAAPEAEAEAAAES</sequence>
<feature type="region of interest" description="Disordered" evidence="7">
    <location>
        <begin position="167"/>
        <end position="220"/>
    </location>
</feature>
<evidence type="ECO:0000256" key="7">
    <source>
        <dbReference type="SAM" id="MobiDB-lite"/>
    </source>
</evidence>
<dbReference type="Proteomes" id="UP001302429">
    <property type="component" value="Chromosome"/>
</dbReference>
<dbReference type="GO" id="GO:0046872">
    <property type="term" value="F:metal ion binding"/>
    <property type="evidence" value="ECO:0007669"/>
    <property type="project" value="UniProtKB-KW"/>
</dbReference>
<accession>A0AA97FBX2</accession>
<evidence type="ECO:0000259" key="8">
    <source>
        <dbReference type="PROSITE" id="PS51007"/>
    </source>
</evidence>
<dbReference type="PANTHER" id="PTHR11961">
    <property type="entry name" value="CYTOCHROME C"/>
    <property type="match status" value="1"/>
</dbReference>